<sequence length="75" mass="8742">YYFDTVTGEMAKGQKHLGKYWYNFDANGKMSIGFTDIKDQHKTVYYDKDGRMLYGSQTIAGKKYYFNPFTGALKK</sequence>
<feature type="non-terminal residue" evidence="2">
    <location>
        <position position="1"/>
    </location>
</feature>
<accession>A0A2I2ABV9</accession>
<evidence type="ECO:0000313" key="2">
    <source>
        <dbReference type="EMBL" id="PLA76853.1"/>
    </source>
</evidence>
<evidence type="ECO:0000313" key="3">
    <source>
        <dbReference type="Proteomes" id="UP000234579"/>
    </source>
</evidence>
<dbReference type="SUPFAM" id="SSF69360">
    <property type="entry name" value="Cell wall binding repeat"/>
    <property type="match status" value="1"/>
</dbReference>
<reference evidence="3" key="1">
    <citation type="submission" date="2017-12" db="EMBL/GenBank/DDBJ databases">
        <authorList>
            <person name="Christensen H."/>
        </authorList>
    </citation>
    <scope>NUCLEOTIDE SEQUENCE [LARGE SCALE GENOMIC DNA]</scope>
    <source>
        <strain evidence="3">268A</strain>
    </source>
</reference>
<evidence type="ECO:0000256" key="1">
    <source>
        <dbReference type="ARBA" id="ARBA00022737"/>
    </source>
</evidence>
<dbReference type="Proteomes" id="UP000234579">
    <property type="component" value="Unassembled WGS sequence"/>
</dbReference>
<dbReference type="EMBL" id="PKGI01000021">
    <property type="protein sequence ID" value="PLA76853.1"/>
    <property type="molecule type" value="Genomic_DNA"/>
</dbReference>
<dbReference type="InterPro" id="IPR018337">
    <property type="entry name" value="Cell_wall/Cho-bd_repeat"/>
</dbReference>
<proteinExistence type="predicted"/>
<dbReference type="Pfam" id="PF19127">
    <property type="entry name" value="Choline_bind_3"/>
    <property type="match status" value="1"/>
</dbReference>
<dbReference type="AlphaFoldDB" id="A0A2I2ABV9"/>
<comment type="caution">
    <text evidence="2">The sequence shown here is derived from an EMBL/GenBank/DDBJ whole genome shotgun (WGS) entry which is preliminary data.</text>
</comment>
<gene>
    <name evidence="2" type="ORF">CYR79_04275</name>
</gene>
<organism evidence="2 3">
    <name type="scientific">Ligilactobacillus agilis</name>
    <dbReference type="NCBI Taxonomy" id="1601"/>
    <lineage>
        <taxon>Bacteria</taxon>
        <taxon>Bacillati</taxon>
        <taxon>Bacillota</taxon>
        <taxon>Bacilli</taxon>
        <taxon>Lactobacillales</taxon>
        <taxon>Lactobacillaceae</taxon>
        <taxon>Ligilactobacillus</taxon>
    </lineage>
</organism>
<dbReference type="Gene3D" id="2.10.270.10">
    <property type="entry name" value="Cholin Binding"/>
    <property type="match status" value="2"/>
</dbReference>
<name>A0A2I2ABV9_9LACO</name>
<protein>
    <submittedName>
        <fullName evidence="2">Choline-binding protein</fullName>
    </submittedName>
</protein>
<keyword evidence="1" id="KW-0677">Repeat</keyword>